<reference evidence="1 2" key="1">
    <citation type="submission" date="2019-03" db="EMBL/GenBank/DDBJ databases">
        <title>Genome sequence of Sphingomonas sp. 17J27-24.</title>
        <authorList>
            <person name="Kim M."/>
            <person name="Maeng S."/>
            <person name="Sathiyaraj S."/>
        </authorList>
    </citation>
    <scope>NUCLEOTIDE SEQUENCE [LARGE SCALE GENOMIC DNA]</scope>
    <source>
        <strain evidence="1 2">17J27-24</strain>
    </source>
</reference>
<dbReference type="CDD" id="cd10451">
    <property type="entry name" value="GIY-YIG_LuxR_like"/>
    <property type="match status" value="1"/>
</dbReference>
<dbReference type="AlphaFoldDB" id="A0A4Y8ZT72"/>
<dbReference type="SUPFAM" id="SSF82771">
    <property type="entry name" value="GIY-YIG endonuclease"/>
    <property type="match status" value="1"/>
</dbReference>
<dbReference type="OrthoDB" id="7270972at2"/>
<dbReference type="Gene3D" id="3.40.1440.10">
    <property type="entry name" value="GIY-YIG endonuclease"/>
    <property type="match status" value="1"/>
</dbReference>
<evidence type="ECO:0000313" key="2">
    <source>
        <dbReference type="Proteomes" id="UP000298213"/>
    </source>
</evidence>
<name>A0A4Y8ZT72_9SPHN</name>
<comment type="caution">
    <text evidence="1">The sequence shown here is derived from an EMBL/GenBank/DDBJ whole genome shotgun (WGS) entry which is preliminary data.</text>
</comment>
<gene>
    <name evidence="1" type="ORF">E2493_08670</name>
</gene>
<dbReference type="Proteomes" id="UP000298213">
    <property type="component" value="Unassembled WGS sequence"/>
</dbReference>
<protein>
    <submittedName>
        <fullName evidence="1">GIY-YIG nuclease family protein</fullName>
    </submittedName>
</protein>
<organism evidence="1 2">
    <name type="scientific">Sphingomonas parva</name>
    <dbReference type="NCBI Taxonomy" id="2555898"/>
    <lineage>
        <taxon>Bacteria</taxon>
        <taxon>Pseudomonadati</taxon>
        <taxon>Pseudomonadota</taxon>
        <taxon>Alphaproteobacteria</taxon>
        <taxon>Sphingomonadales</taxon>
        <taxon>Sphingomonadaceae</taxon>
        <taxon>Sphingomonas</taxon>
    </lineage>
</organism>
<dbReference type="RefSeq" id="WP_135085760.1">
    <property type="nucleotide sequence ID" value="NZ_SPDV01000013.1"/>
</dbReference>
<dbReference type="InterPro" id="IPR035901">
    <property type="entry name" value="GIY-YIG_endonuc_sf"/>
</dbReference>
<evidence type="ECO:0000313" key="1">
    <source>
        <dbReference type="EMBL" id="TFI58697.1"/>
    </source>
</evidence>
<proteinExistence type="predicted"/>
<keyword evidence="2" id="KW-1185">Reference proteome</keyword>
<dbReference type="EMBL" id="SPDV01000013">
    <property type="protein sequence ID" value="TFI58697.1"/>
    <property type="molecule type" value="Genomic_DNA"/>
</dbReference>
<sequence length="112" mass="12337">MKSEDRKAATAAWKERKASAGIYAVRCEPSGEAWVGRAPDLAAVENRIGFALRMASTPHRSLRDAARVHGADAFRFEVLERLDEEEATGLGRDRILKARHAHWVEALAATAI</sequence>
<accession>A0A4Y8ZT72</accession>